<dbReference type="PROSITE" id="PS50109">
    <property type="entry name" value="HIS_KIN"/>
    <property type="match status" value="1"/>
</dbReference>
<dbReference type="SMART" id="SM00388">
    <property type="entry name" value="HisKA"/>
    <property type="match status" value="1"/>
</dbReference>
<dbReference type="STRING" id="1702221.AALO17_17970"/>
<dbReference type="Pfam" id="PF02518">
    <property type="entry name" value="HATPase_c"/>
    <property type="match status" value="1"/>
</dbReference>
<dbReference type="GO" id="GO:0005737">
    <property type="term" value="C:cytoplasm"/>
    <property type="evidence" value="ECO:0007669"/>
    <property type="project" value="UniProtKB-ARBA"/>
</dbReference>
<name>A0A140DWA4_9FIRM</name>
<dbReference type="CDD" id="cd01987">
    <property type="entry name" value="USP_KdpD-like"/>
    <property type="match status" value="1"/>
</dbReference>
<protein>
    <recommendedName>
        <fullName evidence="3">histidine kinase</fullName>
        <ecNumber evidence="3">2.7.13.3</ecNumber>
    </recommendedName>
</protein>
<evidence type="ECO:0000259" key="14">
    <source>
        <dbReference type="PROSITE" id="PS50109"/>
    </source>
</evidence>
<dbReference type="Gene3D" id="3.40.50.620">
    <property type="entry name" value="HUPs"/>
    <property type="match status" value="1"/>
</dbReference>
<dbReference type="Gene3D" id="3.40.50.300">
    <property type="entry name" value="P-loop containing nucleotide triphosphate hydrolases"/>
    <property type="match status" value="1"/>
</dbReference>
<dbReference type="PRINTS" id="PR00344">
    <property type="entry name" value="BCTRLSENSOR"/>
</dbReference>
<dbReference type="GO" id="GO:0005524">
    <property type="term" value="F:ATP binding"/>
    <property type="evidence" value="ECO:0007669"/>
    <property type="project" value="UniProtKB-KW"/>
</dbReference>
<dbReference type="InterPro" id="IPR029016">
    <property type="entry name" value="GAF-like_dom_sf"/>
</dbReference>
<evidence type="ECO:0000256" key="12">
    <source>
        <dbReference type="ARBA" id="ARBA00023136"/>
    </source>
</evidence>
<dbReference type="InterPro" id="IPR014729">
    <property type="entry name" value="Rossmann-like_a/b/a_fold"/>
</dbReference>
<keyword evidence="8 15" id="KW-0418">Kinase</keyword>
<dbReference type="InterPro" id="IPR027417">
    <property type="entry name" value="P-loop_NTPase"/>
</dbReference>
<reference evidence="15 16" key="1">
    <citation type="journal article" date="2016" name="Gut Pathog.">
        <title>Whole genome sequencing of "Faecalibaculum rodentium" ALO17, isolated from C57BL/6J laboratory mouse feces.</title>
        <authorList>
            <person name="Lim S."/>
            <person name="Chang D.H."/>
            <person name="Ahn S."/>
            <person name="Kim B.C."/>
        </authorList>
    </citation>
    <scope>NUCLEOTIDE SEQUENCE [LARGE SCALE GENOMIC DNA]</scope>
    <source>
        <strain evidence="15 16">Alo17</strain>
    </source>
</reference>
<dbReference type="InterPro" id="IPR003594">
    <property type="entry name" value="HATPase_dom"/>
</dbReference>
<keyword evidence="11" id="KW-0902">Two-component regulatory system</keyword>
<dbReference type="FunFam" id="3.40.50.300:FF:000483">
    <property type="entry name" value="Sensor histidine kinase KdpD"/>
    <property type="match status" value="1"/>
</dbReference>
<dbReference type="PANTHER" id="PTHR45569">
    <property type="entry name" value="SENSOR PROTEIN KDPD"/>
    <property type="match status" value="1"/>
</dbReference>
<dbReference type="Gene3D" id="1.10.287.130">
    <property type="match status" value="1"/>
</dbReference>
<dbReference type="InterPro" id="IPR003852">
    <property type="entry name" value="Sig_transdc_His_kinase_KdpD_N"/>
</dbReference>
<gene>
    <name evidence="15" type="ORF">AALO17_17970</name>
</gene>
<dbReference type="Gene3D" id="3.30.450.40">
    <property type="match status" value="1"/>
</dbReference>
<dbReference type="KEGG" id="fro:AALO17_17970"/>
<dbReference type="RefSeq" id="WP_158507763.1">
    <property type="nucleotide sequence ID" value="NZ_CP011391.1"/>
</dbReference>
<dbReference type="SUPFAM" id="SSF52402">
    <property type="entry name" value="Adenine nucleotide alpha hydrolases-like"/>
    <property type="match status" value="1"/>
</dbReference>
<evidence type="ECO:0000313" key="16">
    <source>
        <dbReference type="Proteomes" id="UP000069771"/>
    </source>
</evidence>
<feature type="transmembrane region" description="Helical" evidence="13">
    <location>
        <begin position="430"/>
        <end position="453"/>
    </location>
</feature>
<dbReference type="CDD" id="cd00082">
    <property type="entry name" value="HisKA"/>
    <property type="match status" value="1"/>
</dbReference>
<keyword evidence="9" id="KW-0067">ATP-binding</keyword>
<dbReference type="SUPFAM" id="SSF47384">
    <property type="entry name" value="Homodimeric domain of signal transducing histidine kinase"/>
    <property type="match status" value="1"/>
</dbReference>
<dbReference type="CDD" id="cd00075">
    <property type="entry name" value="HATPase"/>
    <property type="match status" value="1"/>
</dbReference>
<dbReference type="Proteomes" id="UP000069771">
    <property type="component" value="Chromosome"/>
</dbReference>
<evidence type="ECO:0000256" key="4">
    <source>
        <dbReference type="ARBA" id="ARBA00022553"/>
    </source>
</evidence>
<evidence type="ECO:0000256" key="1">
    <source>
        <dbReference type="ARBA" id="ARBA00000085"/>
    </source>
</evidence>
<evidence type="ECO:0000256" key="2">
    <source>
        <dbReference type="ARBA" id="ARBA00004141"/>
    </source>
</evidence>
<dbReference type="Gene3D" id="1.20.120.620">
    <property type="entry name" value="Backbone structure of the membrane domain of e. Coli histidine kinase receptor kdpd"/>
    <property type="match status" value="1"/>
</dbReference>
<keyword evidence="5 15" id="KW-0808">Transferase</keyword>
<dbReference type="PATRIC" id="fig|1702221.3.peg.1753"/>
<dbReference type="EMBL" id="CP011391">
    <property type="protein sequence ID" value="AMK54931.1"/>
    <property type="molecule type" value="Genomic_DNA"/>
</dbReference>
<comment type="catalytic activity">
    <reaction evidence="1">
        <text>ATP + protein L-histidine = ADP + protein N-phospho-L-histidine.</text>
        <dbReference type="EC" id="2.7.13.3"/>
    </reaction>
</comment>
<dbReference type="EC" id="2.7.13.3" evidence="3"/>
<dbReference type="Pfam" id="PF02702">
    <property type="entry name" value="KdpD"/>
    <property type="match status" value="1"/>
</dbReference>
<dbReference type="InterPro" id="IPR052023">
    <property type="entry name" value="Histidine_kinase_KdpD"/>
</dbReference>
<evidence type="ECO:0000256" key="11">
    <source>
        <dbReference type="ARBA" id="ARBA00023012"/>
    </source>
</evidence>
<evidence type="ECO:0000256" key="8">
    <source>
        <dbReference type="ARBA" id="ARBA00022777"/>
    </source>
</evidence>
<dbReference type="GeneID" id="78478445"/>
<organism evidence="15 16">
    <name type="scientific">Faecalibaculum rodentium</name>
    <dbReference type="NCBI Taxonomy" id="1702221"/>
    <lineage>
        <taxon>Bacteria</taxon>
        <taxon>Bacillati</taxon>
        <taxon>Bacillota</taxon>
        <taxon>Erysipelotrichia</taxon>
        <taxon>Erysipelotrichales</taxon>
        <taxon>Erysipelotrichaceae</taxon>
        <taxon>Faecalibaculum</taxon>
    </lineage>
</organism>
<keyword evidence="4" id="KW-0597">Phosphoprotein</keyword>
<sequence>MSDAGNTCNKRGRLKIFFGYAAGTGKTWAMLEAGKTAREKGADVVIGYLEPHDRPDTSRKAEGLETVPCRVLDHKGLKLREMDTDAVIARAPQIALVDELAHTNAAGSRHRKRYRDIQELLVHGIDVYTTLNVQHLESLQDQVAAITGILVRERIPDDVFDLADQIELVDIEAPELLDRLREGKIYHADQARLAAQNFFTEDNLVALREIAMRRCADRLNRIAPETWARDHVLVCLSASPSNARIIRSAARMARAFDARFSALYIQTADNRDLEAADEARLQENMRLANRLGAQIESASGEDIAGQIGIFARQTHVTKIVIGRRGRKSVFGPVSFAQKLAEAAPDSEIFIIPDPEADTAAGTGTRNQNRGLKRRATDMSGLGLQLLVVAATFVLAWAGERLGFSQANLLAVFIFGSLAGALYARHIWQSVLSCAACVILFGYRFAHPVMSVVLFDKGCLMAFAAMLVISVVVSRLAIRLRSQASASAQAAAQNALLYEAGQSLQSLEQDADIAAYITKEISRYLDRPVVFYPNRSGSLGKPLYAGDPAGLLAAREQAVALWTLKNNRRAGASTDTLQGARGLYLALRHRQHIFGVLGIDLGRDRLSTAENVVVLSLLGQAGLALENNENARLREQEALKAQQQGMKTSLLRSISHDLRTPLTTIGASADLLTHPGLREDQQRSLAASIRQESLWLRATVENLLSLTRLDEGAVHLNRQEVELEEAAVQALQHTGTRQTDHPVTIDIAPDCSAFLDGRLMVQLFVNLIGNAMAHTPAQTAIMVSGRKQGDKVVLEVADDGPGIPKEVREHLFEPFCRKSTTIADSCRSMGLGLSLVHSIVEAHGGSISYRDNAPGACFCIKLPCTGETDEAIDTKCGRRPADDQSAADGV</sequence>
<keyword evidence="12 13" id="KW-0472">Membrane</keyword>
<accession>A0A140DWA4</accession>
<dbReference type="PANTHER" id="PTHR45569:SF1">
    <property type="entry name" value="SENSOR PROTEIN KDPD"/>
    <property type="match status" value="1"/>
</dbReference>
<dbReference type="InterPro" id="IPR038318">
    <property type="entry name" value="KdpD_sf"/>
</dbReference>
<feature type="transmembrane region" description="Helical" evidence="13">
    <location>
        <begin position="403"/>
        <end position="423"/>
    </location>
</feature>
<dbReference type="InterPro" id="IPR025201">
    <property type="entry name" value="KdpD_TM"/>
</dbReference>
<evidence type="ECO:0000256" key="3">
    <source>
        <dbReference type="ARBA" id="ARBA00012438"/>
    </source>
</evidence>
<dbReference type="Pfam" id="PF13493">
    <property type="entry name" value="DUF4118"/>
    <property type="match status" value="1"/>
</dbReference>
<proteinExistence type="predicted"/>
<evidence type="ECO:0000256" key="5">
    <source>
        <dbReference type="ARBA" id="ARBA00022679"/>
    </source>
</evidence>
<dbReference type="SMART" id="SM00387">
    <property type="entry name" value="HATPase_c"/>
    <property type="match status" value="1"/>
</dbReference>
<dbReference type="GO" id="GO:0000155">
    <property type="term" value="F:phosphorelay sensor kinase activity"/>
    <property type="evidence" value="ECO:0007669"/>
    <property type="project" value="InterPro"/>
</dbReference>
<evidence type="ECO:0000256" key="7">
    <source>
        <dbReference type="ARBA" id="ARBA00022741"/>
    </source>
</evidence>
<dbReference type="AlphaFoldDB" id="A0A140DWA4"/>
<dbReference type="Gene3D" id="3.30.565.10">
    <property type="entry name" value="Histidine kinase-like ATPase, C-terminal domain"/>
    <property type="match status" value="1"/>
</dbReference>
<keyword evidence="6 13" id="KW-0812">Transmembrane</keyword>
<comment type="subcellular location">
    <subcellularLocation>
        <location evidence="2">Membrane</location>
        <topology evidence="2">Multi-pass membrane protein</topology>
    </subcellularLocation>
</comment>
<keyword evidence="16" id="KW-1185">Reference proteome</keyword>
<dbReference type="OrthoDB" id="9806130at2"/>
<dbReference type="InterPro" id="IPR004358">
    <property type="entry name" value="Sig_transdc_His_kin-like_C"/>
</dbReference>
<evidence type="ECO:0000256" key="10">
    <source>
        <dbReference type="ARBA" id="ARBA00022989"/>
    </source>
</evidence>
<evidence type="ECO:0000313" key="15">
    <source>
        <dbReference type="EMBL" id="AMK54931.1"/>
    </source>
</evidence>
<feature type="domain" description="Histidine kinase" evidence="14">
    <location>
        <begin position="652"/>
        <end position="865"/>
    </location>
</feature>
<dbReference type="SUPFAM" id="SSF55874">
    <property type="entry name" value="ATPase domain of HSP90 chaperone/DNA topoisomerase II/histidine kinase"/>
    <property type="match status" value="1"/>
</dbReference>
<evidence type="ECO:0000256" key="9">
    <source>
        <dbReference type="ARBA" id="ARBA00022840"/>
    </source>
</evidence>
<dbReference type="Pfam" id="PF00512">
    <property type="entry name" value="HisKA"/>
    <property type="match status" value="1"/>
</dbReference>
<dbReference type="InterPro" id="IPR003661">
    <property type="entry name" value="HisK_dim/P_dom"/>
</dbReference>
<dbReference type="GO" id="GO:0005886">
    <property type="term" value="C:plasma membrane"/>
    <property type="evidence" value="ECO:0007669"/>
    <property type="project" value="TreeGrafter"/>
</dbReference>
<keyword evidence="7" id="KW-0547">Nucleotide-binding</keyword>
<dbReference type="InterPro" id="IPR036890">
    <property type="entry name" value="HATPase_C_sf"/>
</dbReference>
<keyword evidence="10 13" id="KW-1133">Transmembrane helix</keyword>
<feature type="transmembrane region" description="Helical" evidence="13">
    <location>
        <begin position="378"/>
        <end position="397"/>
    </location>
</feature>
<evidence type="ECO:0000256" key="13">
    <source>
        <dbReference type="SAM" id="Phobius"/>
    </source>
</evidence>
<evidence type="ECO:0000256" key="6">
    <source>
        <dbReference type="ARBA" id="ARBA00022692"/>
    </source>
</evidence>
<dbReference type="InterPro" id="IPR036097">
    <property type="entry name" value="HisK_dim/P_sf"/>
</dbReference>
<dbReference type="InterPro" id="IPR005467">
    <property type="entry name" value="His_kinase_dom"/>
</dbReference>